<evidence type="ECO:0000256" key="1">
    <source>
        <dbReference type="SAM" id="Phobius"/>
    </source>
</evidence>
<organism evidence="2 3">
    <name type="scientific">Methanomicrobium antiquum</name>
    <dbReference type="NCBI Taxonomy" id="487686"/>
    <lineage>
        <taxon>Archaea</taxon>
        <taxon>Methanobacteriati</taxon>
        <taxon>Methanobacteriota</taxon>
        <taxon>Stenosarchaea group</taxon>
        <taxon>Methanomicrobia</taxon>
        <taxon>Methanomicrobiales</taxon>
        <taxon>Methanomicrobiaceae</taxon>
        <taxon>Methanomicrobium</taxon>
    </lineage>
</organism>
<protein>
    <submittedName>
        <fullName evidence="2">Uncharacterized protein</fullName>
    </submittedName>
</protein>
<keyword evidence="1" id="KW-0812">Transmembrane</keyword>
<evidence type="ECO:0000313" key="3">
    <source>
        <dbReference type="Proteomes" id="UP001218895"/>
    </source>
</evidence>
<dbReference type="EMBL" id="CP091092">
    <property type="protein sequence ID" value="WFN36666.1"/>
    <property type="molecule type" value="Genomic_DNA"/>
</dbReference>
<feature type="transmembrane region" description="Helical" evidence="1">
    <location>
        <begin position="96"/>
        <end position="119"/>
    </location>
</feature>
<gene>
    <name evidence="2" type="ORF">L1994_11060</name>
</gene>
<reference evidence="2" key="1">
    <citation type="submission" date="2022-01" db="EMBL/GenBank/DDBJ databases">
        <title>Complete genome of Methanomicrobium antiquum DSM 21220.</title>
        <authorList>
            <person name="Chen S.-C."/>
            <person name="You Y.-T."/>
            <person name="Zhou Y.-Z."/>
            <person name="Lai M.-C."/>
        </authorList>
    </citation>
    <scope>NUCLEOTIDE SEQUENCE</scope>
    <source>
        <strain evidence="2">DSM 21220</strain>
    </source>
</reference>
<dbReference type="AlphaFoldDB" id="A0AAF0FRR8"/>
<dbReference type="GeneID" id="79950946"/>
<sequence>MNVLDIFDRKNLILISSLCFFAILCIVYFHLSSKNSFYSGFIGIFLIILYPIGAFFYGYKTGDKFRAPLFGIISYAFLILLIILSGNFQDHLSQNYLLLFTGYHMTLLICLGFIGYIASQKEKMQMIISGILCIIWILIFLSGIS</sequence>
<feature type="transmembrane region" description="Helical" evidence="1">
    <location>
        <begin position="65"/>
        <end position="84"/>
    </location>
</feature>
<keyword evidence="1" id="KW-1133">Transmembrane helix</keyword>
<feature type="transmembrane region" description="Helical" evidence="1">
    <location>
        <begin position="12"/>
        <end position="31"/>
    </location>
</feature>
<dbReference type="KEGG" id="manq:L1994_11060"/>
<dbReference type="RefSeq" id="WP_278099502.1">
    <property type="nucleotide sequence ID" value="NZ_CP091092.1"/>
</dbReference>
<proteinExistence type="predicted"/>
<keyword evidence="3" id="KW-1185">Reference proteome</keyword>
<name>A0AAF0FRR8_9EURY</name>
<dbReference type="Proteomes" id="UP001218895">
    <property type="component" value="Chromosome"/>
</dbReference>
<evidence type="ECO:0000313" key="2">
    <source>
        <dbReference type="EMBL" id="WFN36666.1"/>
    </source>
</evidence>
<keyword evidence="1" id="KW-0472">Membrane</keyword>
<feature type="transmembrane region" description="Helical" evidence="1">
    <location>
        <begin position="126"/>
        <end position="144"/>
    </location>
</feature>
<feature type="transmembrane region" description="Helical" evidence="1">
    <location>
        <begin position="37"/>
        <end position="58"/>
    </location>
</feature>
<accession>A0AAF0FRR8</accession>